<dbReference type="Gene3D" id="6.10.140.1340">
    <property type="match status" value="1"/>
</dbReference>
<reference evidence="3 4" key="1">
    <citation type="submission" date="2019-09" db="EMBL/GenBank/DDBJ databases">
        <title>Geobacter sp. Red96, a novel strain isolated from paddy soil.</title>
        <authorList>
            <person name="Xu Z."/>
            <person name="Masuda Y."/>
            <person name="Itoh H."/>
            <person name="Senoo K."/>
        </authorList>
    </citation>
    <scope>NUCLEOTIDE SEQUENCE [LARGE SCALE GENOMIC DNA]</scope>
    <source>
        <strain evidence="3 4">Red96</strain>
    </source>
</reference>
<evidence type="ECO:0000313" key="4">
    <source>
        <dbReference type="Proteomes" id="UP000420562"/>
    </source>
</evidence>
<evidence type="ECO:0000256" key="1">
    <source>
        <dbReference type="SAM" id="Phobius"/>
    </source>
</evidence>
<keyword evidence="1" id="KW-1133">Transmembrane helix</keyword>
<dbReference type="AlphaFoldDB" id="A0A7J4ZUR2"/>
<keyword evidence="1" id="KW-0812">Transmembrane</keyword>
<name>A0A7J4ZUR2_9BACT</name>
<feature type="domain" description="Inner membrane protein YgaP-like transmembrane" evidence="2">
    <location>
        <begin position="7"/>
        <end position="61"/>
    </location>
</feature>
<dbReference type="InterPro" id="IPR021309">
    <property type="entry name" value="YgaP-like_TM"/>
</dbReference>
<proteinExistence type="predicted"/>
<evidence type="ECO:0000259" key="2">
    <source>
        <dbReference type="Pfam" id="PF11127"/>
    </source>
</evidence>
<protein>
    <submittedName>
        <fullName evidence="3">DUF2892 domain-containing protein</fullName>
    </submittedName>
</protein>
<dbReference type="EMBL" id="VZQZ01000001">
    <property type="protein sequence ID" value="KAB0667334.1"/>
    <property type="molecule type" value="Genomic_DNA"/>
</dbReference>
<feature type="transmembrane region" description="Helical" evidence="1">
    <location>
        <begin position="9"/>
        <end position="28"/>
    </location>
</feature>
<keyword evidence="1" id="KW-0472">Membrane</keyword>
<organism evidence="3 4">
    <name type="scientific">Oryzomonas japonica</name>
    <dbReference type="NCBI Taxonomy" id="2603858"/>
    <lineage>
        <taxon>Bacteria</taxon>
        <taxon>Pseudomonadati</taxon>
        <taxon>Thermodesulfobacteriota</taxon>
        <taxon>Desulfuromonadia</taxon>
        <taxon>Geobacterales</taxon>
        <taxon>Geobacteraceae</taxon>
        <taxon>Oryzomonas</taxon>
    </lineage>
</organism>
<accession>A0A7J4ZUR2</accession>
<gene>
    <name evidence="3" type="ORF">F6V25_01135</name>
</gene>
<evidence type="ECO:0000313" key="3">
    <source>
        <dbReference type="EMBL" id="KAB0667334.1"/>
    </source>
</evidence>
<keyword evidence="4" id="KW-1185">Reference proteome</keyword>
<sequence length="76" mass="8742">MKEEYYVERVVRIIAGSFIIVSLLLAHFHSPYWLWFTGFVGLNLFQSGFTQFCPLFTILGKMGVPRFPKGACPPRD</sequence>
<dbReference type="RefSeq" id="WP_151126422.1">
    <property type="nucleotide sequence ID" value="NZ_VZQZ01000001.1"/>
</dbReference>
<dbReference type="Pfam" id="PF11127">
    <property type="entry name" value="YgaP-like_TM"/>
    <property type="match status" value="1"/>
</dbReference>
<dbReference type="Proteomes" id="UP000420562">
    <property type="component" value="Unassembled WGS sequence"/>
</dbReference>
<comment type="caution">
    <text evidence="3">The sequence shown here is derived from an EMBL/GenBank/DDBJ whole genome shotgun (WGS) entry which is preliminary data.</text>
</comment>